<dbReference type="SMART" id="SM00570">
    <property type="entry name" value="AWS"/>
    <property type="match status" value="1"/>
</dbReference>
<keyword evidence="12" id="KW-1185">Reference proteome</keyword>
<name>A0A6A4WGX0_AMPAM</name>
<protein>
    <submittedName>
        <fullName evidence="11">Histone-lysine N-methyltransferase SETD2</fullName>
    </submittedName>
</protein>
<feature type="domain" description="AWS" evidence="10">
    <location>
        <begin position="500"/>
        <end position="553"/>
    </location>
</feature>
<evidence type="ECO:0000313" key="12">
    <source>
        <dbReference type="Proteomes" id="UP000440578"/>
    </source>
</evidence>
<evidence type="ECO:0000256" key="4">
    <source>
        <dbReference type="ARBA" id="ARBA00022603"/>
    </source>
</evidence>
<evidence type="ECO:0000256" key="1">
    <source>
        <dbReference type="ARBA" id="ARBA00004123"/>
    </source>
</evidence>
<dbReference type="AlphaFoldDB" id="A0A6A4WGX0"/>
<keyword evidence="3" id="KW-0158">Chromosome</keyword>
<feature type="compositionally biased region" description="Polar residues" evidence="8">
    <location>
        <begin position="96"/>
        <end position="113"/>
    </location>
</feature>
<dbReference type="OrthoDB" id="308383at2759"/>
<sequence>MKSPSDASRSAEKKYVDEKAKERLPTPKKTRRDTKTEQGEGSALKPRVTRRTSRGNPRVAKRSSNAEDKCKEQDTKLVSVKSSDTAKSSDKDQKVTDTPSTRKNVASNSSPDPQSFPPAASDKSSPELPVVGSTQERKTPPRSTRSRSKGAHAQPSPKTRESKPQTSEVKETRRSTRSQPQPPSPVPVEPPVAGTDGAVSRISPLAVEVPVSPSPPLRSGSDVSSPAASADSRSPPLIGVPPPDADDNACSFPSMPFRDTNDNDDSGCVSSVPSAAPVAVDAGAEEDSPTRSDGYSGGDEFSAERSRRQRAPRRSRRRVAACQPPDTATASSSSTVGGARGGRLETVSVEPDGRVSFSFDLNQLAAPTQCKEAERQSPQFELSAGPSTPPVSFRGAPSNEPLAIAGPSGVGADPSISSDDEEAEKAADVKKRPGYVTSPERKKSAAEAGMSTLAKVLNQKFANSRIHAAKIGEKLRNYQVITDNIWLAPKPRETKQQKETRRMVCDCSLTPEELERGERGCGADCLNRLLMIECGSRCPMGDRCGNKRFTRRRYCRTEVFRTDLKGYGLRALQDLPAGAFIYEYVGEWTVNGEIRIGFFTQRPVAAGEEITFDYQLRRYGRKAQRCFCGSAQCRGWIGRKPDEQTPESEEEDDGEEEESGARAGAARKADRARVMRKDAARRELGVEISRLAASGLKSRQHTLQLSRLMVRAESDADRCTLLQLLRAADQPCRRLFLDYHGLRLMWTWMACGPSTNGDSQPDSDTHSLRKEVRGTHMTYYAFQTP</sequence>
<evidence type="ECO:0000256" key="2">
    <source>
        <dbReference type="ARBA" id="ARBA00004286"/>
    </source>
</evidence>
<evidence type="ECO:0000256" key="7">
    <source>
        <dbReference type="ARBA" id="ARBA00023242"/>
    </source>
</evidence>
<dbReference type="InterPro" id="IPR042294">
    <property type="entry name" value="SETD2_animal"/>
</dbReference>
<dbReference type="SUPFAM" id="SSF82199">
    <property type="entry name" value="SET domain"/>
    <property type="match status" value="1"/>
</dbReference>
<keyword evidence="6" id="KW-0949">S-adenosyl-L-methionine</keyword>
<evidence type="ECO:0000259" key="10">
    <source>
        <dbReference type="PROSITE" id="PS51215"/>
    </source>
</evidence>
<dbReference type="GO" id="GO:0032259">
    <property type="term" value="P:methylation"/>
    <property type="evidence" value="ECO:0007669"/>
    <property type="project" value="UniProtKB-KW"/>
</dbReference>
<keyword evidence="5 11" id="KW-0808">Transferase</keyword>
<evidence type="ECO:0000256" key="5">
    <source>
        <dbReference type="ARBA" id="ARBA00022679"/>
    </source>
</evidence>
<dbReference type="Gene3D" id="2.170.270.10">
    <property type="entry name" value="SET domain"/>
    <property type="match status" value="2"/>
</dbReference>
<comment type="subcellular location">
    <subcellularLocation>
        <location evidence="2">Chromosome</location>
    </subcellularLocation>
    <subcellularLocation>
        <location evidence="1">Nucleus</location>
    </subcellularLocation>
</comment>
<proteinExistence type="predicted"/>
<feature type="compositionally biased region" description="Basic and acidic residues" evidence="8">
    <location>
        <begin position="158"/>
        <end position="174"/>
    </location>
</feature>
<feature type="compositionally biased region" description="Acidic residues" evidence="8">
    <location>
        <begin position="644"/>
        <end position="658"/>
    </location>
</feature>
<dbReference type="EMBL" id="VIIS01000846">
    <property type="protein sequence ID" value="KAF0304449.1"/>
    <property type="molecule type" value="Genomic_DNA"/>
</dbReference>
<dbReference type="SMART" id="SM00317">
    <property type="entry name" value="SET"/>
    <property type="match status" value="1"/>
</dbReference>
<dbReference type="PROSITE" id="PS51215">
    <property type="entry name" value="AWS"/>
    <property type="match status" value="1"/>
</dbReference>
<dbReference type="PANTHER" id="PTHR46711">
    <property type="entry name" value="HISTONE-LYSINE N-METHYLTRANSFERASE SETD2"/>
    <property type="match status" value="1"/>
</dbReference>
<keyword evidence="4 11" id="KW-0489">Methyltransferase</keyword>
<dbReference type="InterPro" id="IPR046341">
    <property type="entry name" value="SET_dom_sf"/>
</dbReference>
<feature type="compositionally biased region" description="Low complexity" evidence="8">
    <location>
        <begin position="327"/>
        <end position="337"/>
    </location>
</feature>
<dbReference type="GO" id="GO:0046975">
    <property type="term" value="F:histone H3K36 methyltransferase activity"/>
    <property type="evidence" value="ECO:0007669"/>
    <property type="project" value="InterPro"/>
</dbReference>
<feature type="compositionally biased region" description="Basic and acidic residues" evidence="8">
    <location>
        <begin position="64"/>
        <end position="75"/>
    </location>
</feature>
<feature type="compositionally biased region" description="Basic and acidic residues" evidence="8">
    <location>
        <begin position="9"/>
        <end position="25"/>
    </location>
</feature>
<evidence type="ECO:0000313" key="11">
    <source>
        <dbReference type="EMBL" id="KAF0304449.1"/>
    </source>
</evidence>
<comment type="caution">
    <text evidence="11">The sequence shown here is derived from an EMBL/GenBank/DDBJ whole genome shotgun (WGS) entry which is preliminary data.</text>
</comment>
<dbReference type="Pfam" id="PF17907">
    <property type="entry name" value="AWS"/>
    <property type="match status" value="1"/>
</dbReference>
<keyword evidence="7" id="KW-0539">Nucleus</keyword>
<feature type="compositionally biased region" description="Basic residues" evidence="8">
    <location>
        <begin position="307"/>
        <end position="319"/>
    </location>
</feature>
<dbReference type="GO" id="GO:0005634">
    <property type="term" value="C:nucleus"/>
    <property type="evidence" value="ECO:0007669"/>
    <property type="project" value="UniProtKB-SubCell"/>
</dbReference>
<feature type="region of interest" description="Disordered" evidence="8">
    <location>
        <begin position="639"/>
        <end position="673"/>
    </location>
</feature>
<organism evidence="11 12">
    <name type="scientific">Amphibalanus amphitrite</name>
    <name type="common">Striped barnacle</name>
    <name type="synonym">Balanus amphitrite</name>
    <dbReference type="NCBI Taxonomy" id="1232801"/>
    <lineage>
        <taxon>Eukaryota</taxon>
        <taxon>Metazoa</taxon>
        <taxon>Ecdysozoa</taxon>
        <taxon>Arthropoda</taxon>
        <taxon>Crustacea</taxon>
        <taxon>Multicrustacea</taxon>
        <taxon>Cirripedia</taxon>
        <taxon>Thoracica</taxon>
        <taxon>Thoracicalcarea</taxon>
        <taxon>Balanomorpha</taxon>
        <taxon>Balanoidea</taxon>
        <taxon>Balanidae</taxon>
        <taxon>Amphibalaninae</taxon>
        <taxon>Amphibalanus</taxon>
    </lineage>
</organism>
<feature type="region of interest" description="Disordered" evidence="8">
    <location>
        <begin position="1"/>
        <end position="352"/>
    </location>
</feature>
<feature type="compositionally biased region" description="Pro residues" evidence="8">
    <location>
        <begin position="180"/>
        <end position="190"/>
    </location>
</feature>
<feature type="domain" description="Post-SET" evidence="9">
    <location>
        <begin position="622"/>
        <end position="638"/>
    </location>
</feature>
<dbReference type="PROSITE" id="PS50868">
    <property type="entry name" value="POST_SET"/>
    <property type="match status" value="1"/>
</dbReference>
<dbReference type="GO" id="GO:0005694">
    <property type="term" value="C:chromosome"/>
    <property type="evidence" value="ECO:0007669"/>
    <property type="project" value="UniProtKB-SubCell"/>
</dbReference>
<dbReference type="InterPro" id="IPR001214">
    <property type="entry name" value="SET_dom"/>
</dbReference>
<evidence type="ECO:0000256" key="8">
    <source>
        <dbReference type="SAM" id="MobiDB-lite"/>
    </source>
</evidence>
<dbReference type="PANTHER" id="PTHR46711:SF1">
    <property type="entry name" value="HISTONE-LYSINE N-METHYLTRANSFERASE SETD2"/>
    <property type="match status" value="1"/>
</dbReference>
<accession>A0A6A4WGX0</accession>
<evidence type="ECO:0000256" key="3">
    <source>
        <dbReference type="ARBA" id="ARBA00022454"/>
    </source>
</evidence>
<feature type="compositionally biased region" description="Low complexity" evidence="8">
    <location>
        <begin position="218"/>
        <end position="236"/>
    </location>
</feature>
<gene>
    <name evidence="11" type="primary">SETD2_2</name>
    <name evidence="11" type="ORF">FJT64_023745</name>
</gene>
<feature type="region of interest" description="Disordered" evidence="8">
    <location>
        <begin position="368"/>
        <end position="443"/>
    </location>
</feature>
<dbReference type="SMART" id="SM00508">
    <property type="entry name" value="PostSET"/>
    <property type="match status" value="1"/>
</dbReference>
<dbReference type="Proteomes" id="UP000440578">
    <property type="component" value="Unassembled WGS sequence"/>
</dbReference>
<reference evidence="11 12" key="1">
    <citation type="submission" date="2019-07" db="EMBL/GenBank/DDBJ databases">
        <title>Draft genome assembly of a fouling barnacle, Amphibalanus amphitrite (Darwin, 1854): The first reference genome for Thecostraca.</title>
        <authorList>
            <person name="Kim W."/>
        </authorList>
    </citation>
    <scope>NUCLEOTIDE SEQUENCE [LARGE SCALE GENOMIC DNA]</scope>
    <source>
        <strain evidence="11">SNU_AA5</strain>
        <tissue evidence="11">Soma without cirri and trophi</tissue>
    </source>
</reference>
<evidence type="ECO:0000256" key="6">
    <source>
        <dbReference type="ARBA" id="ARBA00022691"/>
    </source>
</evidence>
<dbReference type="InterPro" id="IPR006560">
    <property type="entry name" value="AWS_dom"/>
</dbReference>
<feature type="compositionally biased region" description="Low complexity" evidence="8">
    <location>
        <begin position="266"/>
        <end position="282"/>
    </location>
</feature>
<dbReference type="InterPro" id="IPR003616">
    <property type="entry name" value="Post-SET_dom"/>
</dbReference>
<evidence type="ECO:0000259" key="9">
    <source>
        <dbReference type="PROSITE" id="PS50868"/>
    </source>
</evidence>